<proteinExistence type="predicted"/>
<evidence type="ECO:0000313" key="1">
    <source>
        <dbReference type="EMBL" id="KAF6136044.1"/>
    </source>
</evidence>
<name>A0A7J7L0I0_9MAGN</name>
<comment type="caution">
    <text evidence="1">The sequence shown here is derived from an EMBL/GenBank/DDBJ whole genome shotgun (WGS) entry which is preliminary data.</text>
</comment>
<dbReference type="OrthoDB" id="1935369at2759"/>
<sequence length="117" mass="12225">VNDALEMLVRMTHRGACGCEANTVAKDVGFELPPPGEYAVGMFTCPHQRVEGKKAKLFLQSGILSAIAAGRKPIVQRGRVQLVMGMAIRVPAAVTAASVMVSAAEVTVVEGGCLGFL</sequence>
<accession>A0A7J7L0I0</accession>
<dbReference type="EMBL" id="JACGCM010002766">
    <property type="protein sequence ID" value="KAF6136044.1"/>
    <property type="molecule type" value="Genomic_DNA"/>
</dbReference>
<dbReference type="Proteomes" id="UP000541444">
    <property type="component" value="Unassembled WGS sequence"/>
</dbReference>
<keyword evidence="2" id="KW-1185">Reference proteome</keyword>
<evidence type="ECO:0000313" key="2">
    <source>
        <dbReference type="Proteomes" id="UP000541444"/>
    </source>
</evidence>
<dbReference type="SUPFAM" id="SSF56235">
    <property type="entry name" value="N-terminal nucleophile aminohydrolases (Ntn hydrolases)"/>
    <property type="match status" value="1"/>
</dbReference>
<dbReference type="Gene3D" id="3.60.20.10">
    <property type="entry name" value="Glutamine Phosphoribosylpyrophosphate, subunit 1, domain 1"/>
    <property type="match status" value="1"/>
</dbReference>
<dbReference type="InterPro" id="IPR029055">
    <property type="entry name" value="Ntn_hydrolases_N"/>
</dbReference>
<feature type="non-terminal residue" evidence="1">
    <location>
        <position position="1"/>
    </location>
</feature>
<organism evidence="1 2">
    <name type="scientific">Kingdonia uniflora</name>
    <dbReference type="NCBI Taxonomy" id="39325"/>
    <lineage>
        <taxon>Eukaryota</taxon>
        <taxon>Viridiplantae</taxon>
        <taxon>Streptophyta</taxon>
        <taxon>Embryophyta</taxon>
        <taxon>Tracheophyta</taxon>
        <taxon>Spermatophyta</taxon>
        <taxon>Magnoliopsida</taxon>
        <taxon>Ranunculales</taxon>
        <taxon>Circaeasteraceae</taxon>
        <taxon>Kingdonia</taxon>
    </lineage>
</organism>
<reference evidence="1 2" key="1">
    <citation type="journal article" date="2020" name="IScience">
        <title>Genome Sequencing of the Endangered Kingdonia uniflora (Circaeasteraceae, Ranunculales) Reveals Potential Mechanisms of Evolutionary Specialization.</title>
        <authorList>
            <person name="Sun Y."/>
            <person name="Deng T."/>
            <person name="Zhang A."/>
            <person name="Moore M.J."/>
            <person name="Landis J.B."/>
            <person name="Lin N."/>
            <person name="Zhang H."/>
            <person name="Zhang X."/>
            <person name="Huang J."/>
            <person name="Zhang X."/>
            <person name="Sun H."/>
            <person name="Wang H."/>
        </authorList>
    </citation>
    <scope>NUCLEOTIDE SEQUENCE [LARGE SCALE GENOMIC DNA]</scope>
    <source>
        <strain evidence="1">TB1705</strain>
        <tissue evidence="1">Leaf</tissue>
    </source>
</reference>
<protein>
    <submittedName>
        <fullName evidence="1">Uncharacterized protein</fullName>
    </submittedName>
</protein>
<dbReference type="AlphaFoldDB" id="A0A7J7L0I0"/>
<gene>
    <name evidence="1" type="ORF">GIB67_000046</name>
</gene>